<organism evidence="1 2">
    <name type="scientific">Luteitalea pratensis</name>
    <dbReference type="NCBI Taxonomy" id="1855912"/>
    <lineage>
        <taxon>Bacteria</taxon>
        <taxon>Pseudomonadati</taxon>
        <taxon>Acidobacteriota</taxon>
        <taxon>Vicinamibacteria</taxon>
        <taxon>Vicinamibacterales</taxon>
        <taxon>Vicinamibacteraceae</taxon>
        <taxon>Luteitalea</taxon>
    </lineage>
</organism>
<gene>
    <name evidence="1" type="ORF">LuPra_05162</name>
</gene>
<reference evidence="1 2" key="1">
    <citation type="journal article" date="2016" name="Genome Announc.">
        <title>First Complete Genome Sequence of a Subdivision 6 Acidobacterium Strain.</title>
        <authorList>
            <person name="Huang S."/>
            <person name="Vieira S."/>
            <person name="Bunk B."/>
            <person name="Riedel T."/>
            <person name="Sproer C."/>
            <person name="Overmann J."/>
        </authorList>
    </citation>
    <scope>NUCLEOTIDE SEQUENCE [LARGE SCALE GENOMIC DNA]</scope>
    <source>
        <strain evidence="2">DSM 100886 HEG_-6_39</strain>
    </source>
</reference>
<dbReference type="STRING" id="1855912.LuPra_05162"/>
<dbReference type="EMBL" id="CP015136">
    <property type="protein sequence ID" value="AMY11894.1"/>
    <property type="molecule type" value="Genomic_DNA"/>
</dbReference>
<dbReference type="RefSeq" id="WP_110173401.1">
    <property type="nucleotide sequence ID" value="NZ_CP015136.1"/>
</dbReference>
<dbReference type="KEGG" id="abac:LuPra_05162"/>
<accession>A0A143PVN6</accession>
<sequence length="84" mass="9724">MIARDPSRIWSNAAVDPLDEHLWSLTRNRSTATCWQRLDAAGLELRVDVDGHVHHRRIVTSRPNALADSLRWRKLMVARGWARD</sequence>
<protein>
    <submittedName>
        <fullName evidence="1">Uncharacterized protein</fullName>
    </submittedName>
</protein>
<evidence type="ECO:0000313" key="2">
    <source>
        <dbReference type="Proteomes" id="UP000076079"/>
    </source>
</evidence>
<reference evidence="2" key="2">
    <citation type="submission" date="2016-04" db="EMBL/GenBank/DDBJ databases">
        <title>First Complete Genome Sequence of a Subdivision 6 Acidobacterium.</title>
        <authorList>
            <person name="Huang S."/>
            <person name="Vieira S."/>
            <person name="Bunk B."/>
            <person name="Riedel T."/>
            <person name="Sproeer C."/>
            <person name="Overmann J."/>
        </authorList>
    </citation>
    <scope>NUCLEOTIDE SEQUENCE [LARGE SCALE GENOMIC DNA]</scope>
    <source>
        <strain evidence="2">DSM 100886 HEG_-6_39</strain>
    </source>
</reference>
<keyword evidence="2" id="KW-1185">Reference proteome</keyword>
<proteinExistence type="predicted"/>
<evidence type="ECO:0000313" key="1">
    <source>
        <dbReference type="EMBL" id="AMY11894.1"/>
    </source>
</evidence>
<dbReference type="AlphaFoldDB" id="A0A143PVN6"/>
<dbReference type="Proteomes" id="UP000076079">
    <property type="component" value="Chromosome"/>
</dbReference>
<name>A0A143PVN6_LUTPR</name>